<gene>
    <name evidence="3" type="ORF">BDFB_002110</name>
</gene>
<evidence type="ECO:0000256" key="2">
    <source>
        <dbReference type="SAM" id="Phobius"/>
    </source>
</evidence>
<comment type="caution">
    <text evidence="3">The sequence shown here is derived from an EMBL/GenBank/DDBJ whole genome shotgun (WGS) entry which is preliminary data.</text>
</comment>
<evidence type="ECO:0000256" key="1">
    <source>
        <dbReference type="SAM" id="MobiDB-lite"/>
    </source>
</evidence>
<keyword evidence="2" id="KW-1133">Transmembrane helix</keyword>
<accession>A0A482VM20</accession>
<name>A0A482VM20_ASBVE</name>
<keyword evidence="4" id="KW-1185">Reference proteome</keyword>
<dbReference type="Proteomes" id="UP000292052">
    <property type="component" value="Unassembled WGS sequence"/>
</dbReference>
<keyword evidence="2" id="KW-0472">Membrane</keyword>
<protein>
    <submittedName>
        <fullName evidence="3">Uncharacterized protein</fullName>
    </submittedName>
</protein>
<dbReference type="AlphaFoldDB" id="A0A482VM20"/>
<organism evidence="3 4">
    <name type="scientific">Asbolus verrucosus</name>
    <name type="common">Desert ironclad beetle</name>
    <dbReference type="NCBI Taxonomy" id="1661398"/>
    <lineage>
        <taxon>Eukaryota</taxon>
        <taxon>Metazoa</taxon>
        <taxon>Ecdysozoa</taxon>
        <taxon>Arthropoda</taxon>
        <taxon>Hexapoda</taxon>
        <taxon>Insecta</taxon>
        <taxon>Pterygota</taxon>
        <taxon>Neoptera</taxon>
        <taxon>Endopterygota</taxon>
        <taxon>Coleoptera</taxon>
        <taxon>Polyphaga</taxon>
        <taxon>Cucujiformia</taxon>
        <taxon>Tenebrionidae</taxon>
        <taxon>Pimeliinae</taxon>
        <taxon>Asbolus</taxon>
    </lineage>
</organism>
<keyword evidence="2" id="KW-0812">Transmembrane</keyword>
<sequence>MVLSGKIVIRIVFVLCVLLVFVTDYSGIIHKLIGGNRTDESGRVPPRPKNPGYGDPKTEIDIDADIEDDSIKHLGTTSLKSEILQTIKNACLPKLICELNATPQKDKLTDSEKSLLSLLRDTSISTTAELTSKYHFAAHMGQLIAGVEGNGCHNFYPTCPFPEETTLTAAQEPAIELPVELIGFPVIILAVRLSNFVKKLAYSLNPRTYTGRVRRAVSSDDMIDMIEAEKRLVLELGENVCIYTKVCLHHAEKASKTKGRREMVVDWDDIFSNYKSTKQKQKEFYLLSYYQQSILEVVPPFQLLQKQHFWVTFQKVIQIPVWMLIQNVLAMPTD</sequence>
<feature type="region of interest" description="Disordered" evidence="1">
    <location>
        <begin position="38"/>
        <end position="57"/>
    </location>
</feature>
<evidence type="ECO:0000313" key="4">
    <source>
        <dbReference type="Proteomes" id="UP000292052"/>
    </source>
</evidence>
<dbReference type="OrthoDB" id="6371365at2759"/>
<evidence type="ECO:0000313" key="3">
    <source>
        <dbReference type="EMBL" id="RZC33418.1"/>
    </source>
</evidence>
<proteinExistence type="predicted"/>
<feature type="transmembrane region" description="Helical" evidence="2">
    <location>
        <begin position="7"/>
        <end position="28"/>
    </location>
</feature>
<reference evidence="3 4" key="1">
    <citation type="submission" date="2017-03" db="EMBL/GenBank/DDBJ databases">
        <title>Genome of the blue death feigning beetle - Asbolus verrucosus.</title>
        <authorList>
            <person name="Rider S.D."/>
        </authorList>
    </citation>
    <scope>NUCLEOTIDE SEQUENCE [LARGE SCALE GENOMIC DNA]</scope>
    <source>
        <strain evidence="3">Butters</strain>
        <tissue evidence="3">Head and leg muscle</tissue>
    </source>
</reference>
<dbReference type="EMBL" id="QDEB01089039">
    <property type="protein sequence ID" value="RZC33418.1"/>
    <property type="molecule type" value="Genomic_DNA"/>
</dbReference>